<dbReference type="InterPro" id="IPR000914">
    <property type="entry name" value="SBP_5_dom"/>
</dbReference>
<feature type="domain" description="Solute-binding protein family 5" evidence="6">
    <location>
        <begin position="100"/>
        <end position="440"/>
    </location>
</feature>
<keyword evidence="5" id="KW-1133">Transmembrane helix</keyword>
<evidence type="ECO:0000259" key="6">
    <source>
        <dbReference type="Pfam" id="PF00496"/>
    </source>
</evidence>
<dbReference type="PANTHER" id="PTHR30290">
    <property type="entry name" value="PERIPLASMIC BINDING COMPONENT OF ABC TRANSPORTER"/>
    <property type="match status" value="1"/>
</dbReference>
<dbReference type="CDD" id="cd08504">
    <property type="entry name" value="PBP2_OppA"/>
    <property type="match status" value="1"/>
</dbReference>
<dbReference type="EMBL" id="CP000436">
    <property type="protein sequence ID" value="ABI25071.1"/>
    <property type="molecule type" value="Genomic_DNA"/>
</dbReference>
<dbReference type="InterPro" id="IPR030678">
    <property type="entry name" value="Peptide/Ni-bd"/>
</dbReference>
<dbReference type="PROSITE" id="PS51257">
    <property type="entry name" value="PROKAR_LIPOPROTEIN"/>
    <property type="match status" value="1"/>
</dbReference>
<keyword evidence="4" id="KW-0732">Signal</keyword>
<comment type="similarity">
    <text evidence="2">Belongs to the bacterial solute-binding protein 5 family.</text>
</comment>
<accession>Q0I2I9</accession>
<dbReference type="GO" id="GO:0043190">
    <property type="term" value="C:ATP-binding cassette (ABC) transporter complex"/>
    <property type="evidence" value="ECO:0007669"/>
    <property type="project" value="InterPro"/>
</dbReference>
<evidence type="ECO:0000313" key="7">
    <source>
        <dbReference type="EMBL" id="ABI25071.1"/>
    </source>
</evidence>
<dbReference type="GO" id="GO:1904680">
    <property type="term" value="F:peptide transmembrane transporter activity"/>
    <property type="evidence" value="ECO:0007669"/>
    <property type="project" value="TreeGrafter"/>
</dbReference>
<comment type="subcellular location">
    <subcellularLocation>
        <location evidence="1">Cell envelope</location>
    </subcellularLocation>
</comment>
<keyword evidence="3" id="KW-0813">Transport</keyword>
<dbReference type="PIRSF" id="PIRSF002741">
    <property type="entry name" value="MppA"/>
    <property type="match status" value="1"/>
</dbReference>
<dbReference type="KEGG" id="hso:HS_0796"/>
<dbReference type="FunFam" id="3.90.76.10:FF:000001">
    <property type="entry name" value="Oligopeptide ABC transporter substrate-binding protein"/>
    <property type="match status" value="1"/>
</dbReference>
<evidence type="ECO:0000256" key="4">
    <source>
        <dbReference type="ARBA" id="ARBA00022729"/>
    </source>
</evidence>
<keyword evidence="5" id="KW-0812">Transmembrane</keyword>
<keyword evidence="5" id="KW-0472">Membrane</keyword>
<proteinExistence type="inferred from homology"/>
<dbReference type="PANTHER" id="PTHR30290:SF10">
    <property type="entry name" value="PERIPLASMIC OLIGOPEPTIDE-BINDING PROTEIN-RELATED"/>
    <property type="match status" value="1"/>
</dbReference>
<sequence>MTKMPFYFFRVYLFLLLKSAVLFSMLFLSACNEKQENIKTEVFQHKQSEQVQLQEIEKKQLTRGIYAELVVDPLLLKEEGQAEILRDIFEGLTGYNTQGKIIPVVAEYWQTEDNKNWIFVLREDAKWSNGVKVIAQDFVDSWHRLALSDNPLKIYLRLMNVSNAESVLNKTLPVDKLGVFASNERLLHIQLDKPTPQLPAMLTHAVLLPQYQSTDNEFITNGAYQIAEQQEKQIALAKNPYYRESENVYFDRVIYREISQNQSINSLDFVLNAKSSQENLIYLPQLCVYFYEFNFSHPHLKKSAVRRALISMATLPQTFFSAKMQAIHSFLPHSLRLGQEDIWEPTIVEKLFAESQITEKSPLKFTLTYDKTEIQENIARKFIQHWSQSDLIHVRANPVSREELLQQRAIGDFDIIRSGWCADYKEPSSFLLNFHSKSPDNKTGYQNPQVDQLLEKALQSLEEKERNILYMEIIKILQQEQVVLPIFQPLIPVWQNNILGIEQNNDSGVIYSKDLYRQNKASE</sequence>
<reference evidence="7" key="1">
    <citation type="submission" date="2006-08" db="EMBL/GenBank/DDBJ databases">
        <title>Complete genome sequence of Haemophilus somnus 129PT.</title>
        <authorList>
            <person name="Copeland A."/>
            <person name="Lucas S."/>
            <person name="Lapidus A."/>
            <person name="Barry K."/>
            <person name="Glavina del Rio T."/>
            <person name="Hammon N."/>
            <person name="Dalin E."/>
            <person name="Tice H."/>
            <person name="Pitluck S."/>
            <person name="Brettin T.S."/>
            <person name="Bruce D."/>
            <person name="Challacombe J.F."/>
            <person name="Chertkov O."/>
            <person name="Detter J.C."/>
            <person name="Gilna P."/>
            <person name="Han S."/>
            <person name="Misra M."/>
            <person name="Tapia R."/>
            <person name="Thayer N.N."/>
            <person name="Xie G."/>
            <person name="Inzana T.J."/>
            <person name="Duncan A.J."/>
            <person name="Siddaramppa S."/>
            <person name="Richardson P."/>
        </authorList>
    </citation>
    <scope>NUCLEOTIDE SEQUENCE</scope>
    <source>
        <strain evidence="7">129PT</strain>
    </source>
</reference>
<dbReference type="InterPro" id="IPR039424">
    <property type="entry name" value="SBP_5"/>
</dbReference>
<dbReference type="Gene3D" id="3.40.190.10">
    <property type="entry name" value="Periplasmic binding protein-like II"/>
    <property type="match status" value="1"/>
</dbReference>
<dbReference type="Gene3D" id="3.10.105.10">
    <property type="entry name" value="Dipeptide-binding Protein, Domain 3"/>
    <property type="match status" value="1"/>
</dbReference>
<dbReference type="AlphaFoldDB" id="Q0I2I9"/>
<protein>
    <submittedName>
        <fullName evidence="7">Oligopeptide transporter, periplasmic-binding protein</fullName>
    </submittedName>
</protein>
<dbReference type="GO" id="GO:0030288">
    <property type="term" value="C:outer membrane-bounded periplasmic space"/>
    <property type="evidence" value="ECO:0007669"/>
    <property type="project" value="TreeGrafter"/>
</dbReference>
<evidence type="ECO:0000256" key="2">
    <source>
        <dbReference type="ARBA" id="ARBA00005695"/>
    </source>
</evidence>
<dbReference type="Gene3D" id="3.90.76.10">
    <property type="entry name" value="Dipeptide-binding Protein, Domain 1"/>
    <property type="match status" value="1"/>
</dbReference>
<name>Q0I2I9_HISS1</name>
<dbReference type="Pfam" id="PF00496">
    <property type="entry name" value="SBP_bac_5"/>
    <property type="match status" value="1"/>
</dbReference>
<dbReference type="HOGENOM" id="CLU_017028_0_5_6"/>
<dbReference type="GO" id="GO:0015833">
    <property type="term" value="P:peptide transport"/>
    <property type="evidence" value="ECO:0007669"/>
    <property type="project" value="TreeGrafter"/>
</dbReference>
<gene>
    <name evidence="7" type="ordered locus">HS_0796</name>
</gene>
<evidence type="ECO:0000256" key="5">
    <source>
        <dbReference type="SAM" id="Phobius"/>
    </source>
</evidence>
<dbReference type="eggNOG" id="COG4166">
    <property type="taxonomic scope" value="Bacteria"/>
</dbReference>
<feature type="transmembrane region" description="Helical" evidence="5">
    <location>
        <begin position="7"/>
        <end position="28"/>
    </location>
</feature>
<organism evidence="7">
    <name type="scientific">Histophilus somni (strain 129Pt)</name>
    <name type="common">Haemophilus somnus</name>
    <dbReference type="NCBI Taxonomy" id="205914"/>
    <lineage>
        <taxon>Bacteria</taxon>
        <taxon>Pseudomonadati</taxon>
        <taxon>Pseudomonadota</taxon>
        <taxon>Gammaproteobacteria</taxon>
        <taxon>Pasteurellales</taxon>
        <taxon>Pasteurellaceae</taxon>
        <taxon>Histophilus</taxon>
    </lineage>
</organism>
<evidence type="ECO:0000256" key="1">
    <source>
        <dbReference type="ARBA" id="ARBA00004196"/>
    </source>
</evidence>
<evidence type="ECO:0000256" key="3">
    <source>
        <dbReference type="ARBA" id="ARBA00022448"/>
    </source>
</evidence>
<dbReference type="SUPFAM" id="SSF53850">
    <property type="entry name" value="Periplasmic binding protein-like II"/>
    <property type="match status" value="1"/>
</dbReference>